<dbReference type="AlphaFoldDB" id="A0A2N5ZAQ4"/>
<evidence type="ECO:0000259" key="1">
    <source>
        <dbReference type="Pfam" id="PF02464"/>
    </source>
</evidence>
<name>A0A2N5ZAQ4_MUIH1</name>
<evidence type="ECO:0000313" key="2">
    <source>
        <dbReference type="EMBL" id="PLX15762.1"/>
    </source>
</evidence>
<feature type="domain" description="CinA C-terminal" evidence="1">
    <location>
        <begin position="8"/>
        <end position="152"/>
    </location>
</feature>
<dbReference type="InterPro" id="IPR008136">
    <property type="entry name" value="CinA_C"/>
</dbReference>
<dbReference type="Pfam" id="PF02464">
    <property type="entry name" value="CinA"/>
    <property type="match status" value="1"/>
</dbReference>
<accession>A0A2N5ZAQ4</accession>
<dbReference type="Gene3D" id="3.90.950.20">
    <property type="entry name" value="CinA-like"/>
    <property type="match status" value="1"/>
</dbReference>
<proteinExistence type="predicted"/>
<dbReference type="EMBL" id="PKTG01000130">
    <property type="protein sequence ID" value="PLX15762.1"/>
    <property type="molecule type" value="Genomic_DNA"/>
</dbReference>
<gene>
    <name evidence="2" type="ORF">C0601_12360</name>
</gene>
<comment type="caution">
    <text evidence="2">The sequence shown here is derived from an EMBL/GenBank/DDBJ whole genome shotgun (WGS) entry which is preliminary data.</text>
</comment>
<dbReference type="InterPro" id="IPR036653">
    <property type="entry name" value="CinA-like_C"/>
</dbReference>
<reference evidence="2 3" key="1">
    <citation type="submission" date="2017-11" db="EMBL/GenBank/DDBJ databases">
        <title>Genome-resolved metagenomics identifies genetic mobility, metabolic interactions, and unexpected diversity in perchlorate-reducing communities.</title>
        <authorList>
            <person name="Barnum T.P."/>
            <person name="Figueroa I.A."/>
            <person name="Carlstrom C.I."/>
            <person name="Lucas L.N."/>
            <person name="Engelbrektson A.L."/>
            <person name="Coates J.D."/>
        </authorList>
    </citation>
    <scope>NUCLEOTIDE SEQUENCE [LARGE SCALE GENOMIC DNA]</scope>
    <source>
        <strain evidence="2">BM706</strain>
    </source>
</reference>
<sequence>MENLQCLKHFLIEKNLSLSTCESLTGGMLSSTICSLEGASKFFKGSIVAYSSELKINLIHVPENIILEKGAVSYETAEYLAKNCAKSLNTNISISTTGVAGPDSLEGKEVGTVFIGIYYSDETKVCEYRFMGDRESIREQTTKKAISFLLEELNKSS</sequence>
<protein>
    <submittedName>
        <fullName evidence="2">Competence protein</fullName>
    </submittedName>
</protein>
<evidence type="ECO:0000313" key="3">
    <source>
        <dbReference type="Proteomes" id="UP000234857"/>
    </source>
</evidence>
<dbReference type="NCBIfam" id="TIGR00199">
    <property type="entry name" value="PncC_domain"/>
    <property type="match status" value="1"/>
</dbReference>
<dbReference type="SUPFAM" id="SSF142433">
    <property type="entry name" value="CinA-like"/>
    <property type="match status" value="1"/>
</dbReference>
<dbReference type="Proteomes" id="UP000234857">
    <property type="component" value="Unassembled WGS sequence"/>
</dbReference>
<organism evidence="2 3">
    <name type="scientific">Muiribacterium halophilum</name>
    <dbReference type="NCBI Taxonomy" id="2053465"/>
    <lineage>
        <taxon>Bacteria</taxon>
        <taxon>Candidatus Muiribacteriota</taxon>
        <taxon>Candidatus Muiribacteriia</taxon>
        <taxon>Candidatus Muiribacteriales</taxon>
        <taxon>Candidatus Muiribacteriaceae</taxon>
        <taxon>Candidatus Muiribacterium</taxon>
    </lineage>
</organism>